<evidence type="ECO:0000313" key="3">
    <source>
        <dbReference type="EMBL" id="KAK6353899.1"/>
    </source>
</evidence>
<comment type="caution">
    <text evidence="3">The sequence shown here is derived from an EMBL/GenBank/DDBJ whole genome shotgun (WGS) entry which is preliminary data.</text>
</comment>
<feature type="region of interest" description="Disordered" evidence="1">
    <location>
        <begin position="439"/>
        <end position="460"/>
    </location>
</feature>
<accession>A0AAV9V388</accession>
<dbReference type="AlphaFoldDB" id="A0AAV9V388"/>
<keyword evidence="2" id="KW-0812">Transmembrane</keyword>
<proteinExistence type="predicted"/>
<evidence type="ECO:0000256" key="2">
    <source>
        <dbReference type="SAM" id="Phobius"/>
    </source>
</evidence>
<keyword evidence="4" id="KW-1185">Reference proteome</keyword>
<gene>
    <name evidence="3" type="ORF">TWF730_008321</name>
</gene>
<protein>
    <submittedName>
        <fullName evidence="3">Uncharacterized protein</fullName>
    </submittedName>
</protein>
<feature type="transmembrane region" description="Helical" evidence="2">
    <location>
        <begin position="195"/>
        <end position="217"/>
    </location>
</feature>
<keyword evidence="2" id="KW-1133">Transmembrane helix</keyword>
<feature type="transmembrane region" description="Helical" evidence="2">
    <location>
        <begin position="308"/>
        <end position="331"/>
    </location>
</feature>
<evidence type="ECO:0000256" key="1">
    <source>
        <dbReference type="SAM" id="MobiDB-lite"/>
    </source>
</evidence>
<feature type="transmembrane region" description="Helical" evidence="2">
    <location>
        <begin position="337"/>
        <end position="356"/>
    </location>
</feature>
<dbReference type="EMBL" id="JAVHNS010000005">
    <property type="protein sequence ID" value="KAK6353899.1"/>
    <property type="molecule type" value="Genomic_DNA"/>
</dbReference>
<reference evidence="3 4" key="1">
    <citation type="submission" date="2019-10" db="EMBL/GenBank/DDBJ databases">
        <authorList>
            <person name="Palmer J.M."/>
        </authorList>
    </citation>
    <scope>NUCLEOTIDE SEQUENCE [LARGE SCALE GENOMIC DNA]</scope>
    <source>
        <strain evidence="3 4">TWF730</strain>
    </source>
</reference>
<feature type="transmembrane region" description="Helical" evidence="2">
    <location>
        <begin position="12"/>
        <end position="35"/>
    </location>
</feature>
<sequence length="460" mass="51243">MSMDADSDSITVAVFTALGTIVGYLGTEVASSSIFDRLLWPTRYNNYNPARPTSLLWIALFMPMGGPIHKAAIEALDKFVANDLWGGRLIGDMLGTAFYGDCGYHYIPHGRHSGAAEGLDKKDARNAFWATVLKLVPWRKLVDKPQVIEGDGNEQQNIRAYCPVFELELTRVTGERKEQPRADVTGDIGPLKLRYVIGILVSEVITIAFGIATAVAWKSPFAAWYFAPLLLKLLALLFHIRREPVQPPSLGKNSNENTVIFQMSAGQNSCFLISGPKDLIYQFCYHYGHPFRNQRAALNHIGDRTREVISMFTTIGFVFVYPAGLIAFIFASADIQWVWLGYQIAAMISMHCYRFFGGEHRGSTQEWLATELGRLGSEWERDPEDVEAVVNNSDFKTPIHFQDSQSGLMVQARLRTRIFEKAGGARAYQKRRIEQFLANESPVGTGNSTGIEGTPSIKSG</sequence>
<organism evidence="3 4">
    <name type="scientific">Orbilia blumenaviensis</name>
    <dbReference type="NCBI Taxonomy" id="1796055"/>
    <lineage>
        <taxon>Eukaryota</taxon>
        <taxon>Fungi</taxon>
        <taxon>Dikarya</taxon>
        <taxon>Ascomycota</taxon>
        <taxon>Pezizomycotina</taxon>
        <taxon>Orbiliomycetes</taxon>
        <taxon>Orbiliales</taxon>
        <taxon>Orbiliaceae</taxon>
        <taxon>Orbilia</taxon>
    </lineage>
</organism>
<evidence type="ECO:0000313" key="4">
    <source>
        <dbReference type="Proteomes" id="UP001373714"/>
    </source>
</evidence>
<dbReference type="Proteomes" id="UP001373714">
    <property type="component" value="Unassembled WGS sequence"/>
</dbReference>
<name>A0AAV9V388_9PEZI</name>
<keyword evidence="2" id="KW-0472">Membrane</keyword>
<feature type="compositionally biased region" description="Polar residues" evidence="1">
    <location>
        <begin position="442"/>
        <end position="460"/>
    </location>
</feature>
<feature type="transmembrane region" description="Helical" evidence="2">
    <location>
        <begin position="223"/>
        <end position="240"/>
    </location>
</feature>